<dbReference type="Proteomes" id="UP000556436">
    <property type="component" value="Unassembled WGS sequence"/>
</dbReference>
<sequence>MTIGSGSRRLRGAHVLLTAIAAVSWSFLAMAGVAAAGLHLLGADGAGALGPMTAAAIVLAVGGSVTPSGDVEAFGLQTSGAYTSIDIAPLGVSLAGALLLGWIFARSLRAAGGTPRPAELLARVVAVAGLFLLLLAGLAWAGEDTVTIDGKELGLGGGGSGGGPHLEIPGLGDIGGGLPDRLADLAGAKAAVGFSVRTGPSLLAGALWVLAVLVIALLVSRRAPLPSGWGAVDRAVRPAVSALCAVLVLAVGAGLAAAVYAATGDGHPRRVLGAALLGTPNGVWLGVPLGLLVPWRGSAGGALTQVLPAPLDELLGMRADETVTMGRLAEFDSRVWVLTVACALLMLTAGLLTAVRTPRGGAGPVGFAARCALRLALASALVLPLLVLLTRVKADASLSVFGFDVFGARLELSGSVPAALALGAAWGAGAGVGGALLAWATGAAGRRAIAGAPGAGAGHAYPDPARLPGPYNPSSTYRPSHGDTNPYLRPVVGEPPRMPGAGDPGAQTQTWAGQPPLPPRPRPRYGRPFGTPPEEPPPPGVPGRRR</sequence>
<dbReference type="RefSeq" id="WP_184730944.1">
    <property type="nucleotide sequence ID" value="NZ_BMRW01000020.1"/>
</dbReference>
<keyword evidence="2" id="KW-0472">Membrane</keyword>
<keyword evidence="4" id="KW-1185">Reference proteome</keyword>
<accession>A0A7W7L7D0</accession>
<evidence type="ECO:0000256" key="1">
    <source>
        <dbReference type="SAM" id="MobiDB-lite"/>
    </source>
</evidence>
<keyword evidence="2" id="KW-0812">Transmembrane</keyword>
<dbReference type="AlphaFoldDB" id="A0A7W7L7D0"/>
<name>A0A7W7L7D0_STRNE</name>
<feature type="transmembrane region" description="Helical" evidence="2">
    <location>
        <begin position="418"/>
        <end position="439"/>
    </location>
</feature>
<dbReference type="InterPro" id="IPR047724">
    <property type="entry name" value="Streptophobe"/>
</dbReference>
<feature type="region of interest" description="Disordered" evidence="1">
    <location>
        <begin position="461"/>
        <end position="546"/>
    </location>
</feature>
<proteinExistence type="predicted"/>
<reference evidence="3 4" key="1">
    <citation type="submission" date="2020-08" db="EMBL/GenBank/DDBJ databases">
        <title>Genomic Encyclopedia of Type Strains, Phase III (KMG-III): the genomes of soil and plant-associated and newly described type strains.</title>
        <authorList>
            <person name="Whitman W."/>
        </authorList>
    </citation>
    <scope>NUCLEOTIDE SEQUENCE [LARGE SCALE GENOMIC DNA]</scope>
    <source>
        <strain evidence="3 4">CECT 3265</strain>
    </source>
</reference>
<evidence type="ECO:0000313" key="3">
    <source>
        <dbReference type="EMBL" id="MBB4884979.1"/>
    </source>
</evidence>
<evidence type="ECO:0000256" key="2">
    <source>
        <dbReference type="SAM" id="Phobius"/>
    </source>
</evidence>
<feature type="transmembrane region" description="Helical" evidence="2">
    <location>
        <begin position="120"/>
        <end position="141"/>
    </location>
</feature>
<feature type="compositionally biased region" description="Pro residues" evidence="1">
    <location>
        <begin position="530"/>
        <end position="546"/>
    </location>
</feature>
<comment type="caution">
    <text evidence="3">The sequence shown here is derived from an EMBL/GenBank/DDBJ whole genome shotgun (WGS) entry which is preliminary data.</text>
</comment>
<feature type="transmembrane region" description="Helical" evidence="2">
    <location>
        <begin position="240"/>
        <end position="262"/>
    </location>
</feature>
<feature type="transmembrane region" description="Helical" evidence="2">
    <location>
        <begin position="367"/>
        <end position="389"/>
    </location>
</feature>
<feature type="transmembrane region" description="Helical" evidence="2">
    <location>
        <begin position="335"/>
        <end position="355"/>
    </location>
</feature>
<organism evidence="3 4">
    <name type="scientific">Streptomyces netropsis</name>
    <name type="common">Streptoverticillium netropsis</name>
    <dbReference type="NCBI Taxonomy" id="55404"/>
    <lineage>
        <taxon>Bacteria</taxon>
        <taxon>Bacillati</taxon>
        <taxon>Actinomycetota</taxon>
        <taxon>Actinomycetes</taxon>
        <taxon>Kitasatosporales</taxon>
        <taxon>Streptomycetaceae</taxon>
        <taxon>Streptomyces</taxon>
    </lineage>
</organism>
<evidence type="ECO:0008006" key="5">
    <source>
        <dbReference type="Google" id="ProtNLM"/>
    </source>
</evidence>
<keyword evidence="2" id="KW-1133">Transmembrane helix</keyword>
<dbReference type="EMBL" id="JACHJG010000001">
    <property type="protein sequence ID" value="MBB4884979.1"/>
    <property type="molecule type" value="Genomic_DNA"/>
</dbReference>
<feature type="transmembrane region" description="Helical" evidence="2">
    <location>
        <begin position="15"/>
        <end position="41"/>
    </location>
</feature>
<protein>
    <recommendedName>
        <fullName evidence="5">Integral membrane protein</fullName>
    </recommendedName>
</protein>
<evidence type="ECO:0000313" key="4">
    <source>
        <dbReference type="Proteomes" id="UP000556436"/>
    </source>
</evidence>
<feature type="transmembrane region" description="Helical" evidence="2">
    <location>
        <begin position="87"/>
        <end position="108"/>
    </location>
</feature>
<gene>
    <name evidence="3" type="ORF">FHS38_000988</name>
</gene>
<feature type="transmembrane region" description="Helical" evidence="2">
    <location>
        <begin position="202"/>
        <end position="219"/>
    </location>
</feature>
<dbReference type="NCBIfam" id="NF038391">
    <property type="entry name" value="streptophobe"/>
    <property type="match status" value="1"/>
</dbReference>